<dbReference type="PANTHER" id="PTHR11814">
    <property type="entry name" value="SULFATE TRANSPORTER"/>
    <property type="match status" value="1"/>
</dbReference>
<feature type="transmembrane region" description="Helical" evidence="5">
    <location>
        <begin position="106"/>
        <end position="130"/>
    </location>
</feature>
<accession>A0ABU1AYC2</accession>
<keyword evidence="3 5" id="KW-1133">Transmembrane helix</keyword>
<dbReference type="InterPro" id="IPR002645">
    <property type="entry name" value="STAS_dom"/>
</dbReference>
<keyword evidence="4 5" id="KW-0472">Membrane</keyword>
<name>A0ABU1AYC2_9BACT</name>
<dbReference type="PROSITE" id="PS50801">
    <property type="entry name" value="STAS"/>
    <property type="match status" value="1"/>
</dbReference>
<dbReference type="Pfam" id="PF00916">
    <property type="entry name" value="Sulfate_transp"/>
    <property type="match status" value="1"/>
</dbReference>
<evidence type="ECO:0000256" key="3">
    <source>
        <dbReference type="ARBA" id="ARBA00022989"/>
    </source>
</evidence>
<dbReference type="SUPFAM" id="SSF52091">
    <property type="entry name" value="SpoIIaa-like"/>
    <property type="match status" value="1"/>
</dbReference>
<sequence>MNWIRQSGLHPFPLYRTLRQYTFRKAMADCRAGLNVCLLDFPQSMAYALIAGLPVQMGIFCSALSSVTAPCFASSRFVLIGPSNATAVMLLSTFLTLGYAPEQAMLALPVLLILVAVFMLAGALIGIANLTQYVSRAVVVGYITAAAFLIIVNQMKTVLGLHVPRAGTFAESLKLLILGIGETQWEALVVASLTLLVFLPLRRWAKGLPNIAISLLVVAGLAAVLRHYGIHAEMLSPVSISSWQFGLPHFEIGDLAVLANGALAVAFLSLLESSSIAKTLAAQSGDRVDLNQQMLSMSAASFVSALGGGMVVSGSLTRSVLNFKSGAQTIVSSIFNGIFLVIGLFLLGRFIGYIPKPALAMLVIVVGVSLINRANIAVMLKTTRSDATVFLVTFFGGLFFALDTAIYIGTAASIGLFLHKASKPGLMEVSFDDSGKLVEQKLEQERKERPEIAIVHVEGDLFFASSDVFLDQMRHVVTHPALSVIILRLRNAHNLDASVALTIKELVLFARKNGRDVIVSGAHPYIERVFQNSGLLETLGESNFFRYHPENPTISTRDALKRAQEITGERSADITIYASEKKE</sequence>
<feature type="transmembrane region" description="Helical" evidence="5">
    <location>
        <begin position="390"/>
        <end position="418"/>
    </location>
</feature>
<feature type="transmembrane region" description="Helical" evidence="5">
    <location>
        <begin position="211"/>
        <end position="230"/>
    </location>
</feature>
<evidence type="ECO:0000256" key="4">
    <source>
        <dbReference type="ARBA" id="ARBA00023136"/>
    </source>
</evidence>
<keyword evidence="2 5" id="KW-0812">Transmembrane</keyword>
<feature type="domain" description="STAS" evidence="6">
    <location>
        <begin position="442"/>
        <end position="563"/>
    </location>
</feature>
<gene>
    <name evidence="7" type="ORF">QEH52_16375</name>
</gene>
<evidence type="ECO:0000256" key="2">
    <source>
        <dbReference type="ARBA" id="ARBA00022692"/>
    </source>
</evidence>
<keyword evidence="8" id="KW-1185">Reference proteome</keyword>
<dbReference type="InterPro" id="IPR011547">
    <property type="entry name" value="SLC26A/SulP_dom"/>
</dbReference>
<evidence type="ECO:0000256" key="5">
    <source>
        <dbReference type="SAM" id="Phobius"/>
    </source>
</evidence>
<dbReference type="InterPro" id="IPR001902">
    <property type="entry name" value="SLC26A/SulP_fam"/>
</dbReference>
<organism evidence="7 8">
    <name type="scientific">Thalassobacterium maritimum</name>
    <dbReference type="NCBI Taxonomy" id="3041265"/>
    <lineage>
        <taxon>Bacteria</taxon>
        <taxon>Pseudomonadati</taxon>
        <taxon>Verrucomicrobiota</taxon>
        <taxon>Opitutia</taxon>
        <taxon>Puniceicoccales</taxon>
        <taxon>Coraliomargaritaceae</taxon>
        <taxon>Thalassobacterium</taxon>
    </lineage>
</organism>
<dbReference type="Gene3D" id="3.30.750.24">
    <property type="entry name" value="STAS domain"/>
    <property type="match status" value="1"/>
</dbReference>
<feature type="transmembrane region" description="Helical" evidence="5">
    <location>
        <begin position="77"/>
        <end position="100"/>
    </location>
</feature>
<feature type="transmembrane region" description="Helical" evidence="5">
    <location>
        <begin position="359"/>
        <end position="378"/>
    </location>
</feature>
<reference evidence="7 8" key="1">
    <citation type="submission" date="2023-04" db="EMBL/GenBank/DDBJ databases">
        <title>A novel bacteria isolated from coastal sediment.</title>
        <authorList>
            <person name="Liu X.-J."/>
            <person name="Du Z.-J."/>
        </authorList>
    </citation>
    <scope>NUCLEOTIDE SEQUENCE [LARGE SCALE GENOMIC DNA]</scope>
    <source>
        <strain evidence="7 8">SDUM461003</strain>
    </source>
</reference>
<dbReference type="CDD" id="cd07042">
    <property type="entry name" value="STAS_SulP_like_sulfate_transporter"/>
    <property type="match status" value="1"/>
</dbReference>
<dbReference type="EMBL" id="JARXHW010000052">
    <property type="protein sequence ID" value="MDQ8209103.1"/>
    <property type="molecule type" value="Genomic_DNA"/>
</dbReference>
<evidence type="ECO:0000313" key="8">
    <source>
        <dbReference type="Proteomes" id="UP001225316"/>
    </source>
</evidence>
<protein>
    <submittedName>
        <fullName evidence="7">SulP family inorganic anion transporter</fullName>
    </submittedName>
</protein>
<feature type="transmembrane region" description="Helical" evidence="5">
    <location>
        <begin position="45"/>
        <end position="65"/>
    </location>
</feature>
<feature type="transmembrane region" description="Helical" evidence="5">
    <location>
        <begin position="326"/>
        <end position="347"/>
    </location>
</feature>
<feature type="transmembrane region" description="Helical" evidence="5">
    <location>
        <begin position="175"/>
        <end position="199"/>
    </location>
</feature>
<evidence type="ECO:0000256" key="1">
    <source>
        <dbReference type="ARBA" id="ARBA00004141"/>
    </source>
</evidence>
<comment type="subcellular location">
    <subcellularLocation>
        <location evidence="1">Membrane</location>
        <topology evidence="1">Multi-pass membrane protein</topology>
    </subcellularLocation>
</comment>
<feature type="transmembrane region" description="Helical" evidence="5">
    <location>
        <begin position="137"/>
        <end position="155"/>
    </location>
</feature>
<dbReference type="InterPro" id="IPR036513">
    <property type="entry name" value="STAS_dom_sf"/>
</dbReference>
<comment type="caution">
    <text evidence="7">The sequence shown here is derived from an EMBL/GenBank/DDBJ whole genome shotgun (WGS) entry which is preliminary data.</text>
</comment>
<dbReference type="Proteomes" id="UP001225316">
    <property type="component" value="Unassembled WGS sequence"/>
</dbReference>
<evidence type="ECO:0000313" key="7">
    <source>
        <dbReference type="EMBL" id="MDQ8209103.1"/>
    </source>
</evidence>
<proteinExistence type="predicted"/>
<feature type="transmembrane region" description="Helical" evidence="5">
    <location>
        <begin position="294"/>
        <end position="314"/>
    </location>
</feature>
<dbReference type="Pfam" id="PF01740">
    <property type="entry name" value="STAS"/>
    <property type="match status" value="1"/>
</dbReference>
<evidence type="ECO:0000259" key="6">
    <source>
        <dbReference type="PROSITE" id="PS50801"/>
    </source>
</evidence>